<keyword evidence="5 6" id="KW-0472">Membrane</keyword>
<dbReference type="PANTHER" id="PTHR10010:SF46">
    <property type="entry name" value="SODIUM-DEPENDENT PHOSPHATE TRANSPORT PROTEIN 2B"/>
    <property type="match status" value="1"/>
</dbReference>
<evidence type="ECO:0000256" key="3">
    <source>
        <dbReference type="ARBA" id="ARBA00022692"/>
    </source>
</evidence>
<feature type="transmembrane region" description="Helical" evidence="6">
    <location>
        <begin position="191"/>
        <end position="218"/>
    </location>
</feature>
<feature type="domain" description="PhoU" evidence="7">
    <location>
        <begin position="336"/>
        <end position="422"/>
    </location>
</feature>
<comment type="subcellular location">
    <subcellularLocation>
        <location evidence="1">Cell membrane</location>
        <topology evidence="1">Multi-pass membrane protein</topology>
    </subcellularLocation>
</comment>
<protein>
    <submittedName>
        <fullName evidence="8">Na/Pi cotransporter family protein</fullName>
    </submittedName>
</protein>
<dbReference type="PANTHER" id="PTHR10010">
    <property type="entry name" value="SOLUTE CARRIER FAMILY 34 SODIUM PHOSPHATE , MEMBER 2-RELATED"/>
    <property type="match status" value="1"/>
</dbReference>
<evidence type="ECO:0000256" key="6">
    <source>
        <dbReference type="SAM" id="Phobius"/>
    </source>
</evidence>
<feature type="transmembrane region" description="Helical" evidence="6">
    <location>
        <begin position="82"/>
        <end position="105"/>
    </location>
</feature>
<organism evidence="8 9">
    <name type="scientific">Lentihominibacter faecis</name>
    <dbReference type="NCBI Taxonomy" id="2764712"/>
    <lineage>
        <taxon>Bacteria</taxon>
        <taxon>Bacillati</taxon>
        <taxon>Bacillota</taxon>
        <taxon>Clostridia</taxon>
        <taxon>Peptostreptococcales</taxon>
        <taxon>Anaerovoracaceae</taxon>
        <taxon>Lentihominibacter</taxon>
    </lineage>
</organism>
<dbReference type="GO" id="GO:0005886">
    <property type="term" value="C:plasma membrane"/>
    <property type="evidence" value="ECO:0007669"/>
    <property type="project" value="UniProtKB-SubCell"/>
</dbReference>
<dbReference type="Gene3D" id="1.20.58.220">
    <property type="entry name" value="Phosphate transport system protein phou homolog 2, domain 2"/>
    <property type="match status" value="1"/>
</dbReference>
<gene>
    <name evidence="8" type="ORF">H8876_07880</name>
</gene>
<feature type="transmembrane region" description="Helical" evidence="6">
    <location>
        <begin position="47"/>
        <end position="70"/>
    </location>
</feature>
<comment type="caution">
    <text evidence="8">The sequence shown here is derived from an EMBL/GenBank/DDBJ whole genome shotgun (WGS) entry which is preliminary data.</text>
</comment>
<dbReference type="GO" id="GO:0044341">
    <property type="term" value="P:sodium-dependent phosphate transport"/>
    <property type="evidence" value="ECO:0007669"/>
    <property type="project" value="InterPro"/>
</dbReference>
<dbReference type="EMBL" id="JACRWC010000101">
    <property type="protein sequence ID" value="MBC5999915.1"/>
    <property type="molecule type" value="Genomic_DNA"/>
</dbReference>
<dbReference type="InterPro" id="IPR003841">
    <property type="entry name" value="Na/Pi_transpt"/>
</dbReference>
<keyword evidence="4 6" id="KW-1133">Transmembrane helix</keyword>
<dbReference type="Pfam" id="PF01895">
    <property type="entry name" value="PhoU"/>
    <property type="match status" value="2"/>
</dbReference>
<feature type="transmembrane region" description="Helical" evidence="6">
    <location>
        <begin position="272"/>
        <end position="295"/>
    </location>
</feature>
<dbReference type="Proteomes" id="UP000644115">
    <property type="component" value="Unassembled WGS sequence"/>
</dbReference>
<feature type="transmembrane region" description="Helical" evidence="6">
    <location>
        <begin position="117"/>
        <end position="135"/>
    </location>
</feature>
<keyword evidence="2" id="KW-1003">Cell membrane</keyword>
<dbReference type="InterPro" id="IPR026022">
    <property type="entry name" value="PhoU_dom"/>
</dbReference>
<sequence>MNLMSDGLQKAAGEKMKNILSLLTRNVFIGVLAGAATTAVLQSSSATTVMVIGFVTAGLMNLKQAISIIIGANIGTTITAQLVAFQIGDYAWIFVISGFIMYFFLNKNEKVMDIGQTIFSFGVLFVGLNIMGDAMEPLSKTQLFADIMLKVSDSPALGVVVGALLTAIIQSSSASIAVLQNLASTAGPDGVTSIVGLVGAIPILFGTNIGTTVTALLASIGGSVNAKRTAIAHTLFNVGGTLLFIWFTPYIAEFIQAISPDGNELNVISRQIANAHLCFNIATTIVFIPLIGGLVRVVEKLIPGHDAERDPMDPIYLDYNLLDRPFAAIHMAKKELARMAQISSEMVIETKKAFLGNDLEAADAVLKRELIVNNLRDKITKYLSSILSAESVTEHQAETISGLFHVVSDIEHIGDHCKDIAHFAIEKTKNGYEFSENACAEIYQCFEQGTKMVNEAIQALSTGDFELAKDIKREEIRMNKLEANLRLKHMERLNRRECSPEFTVIYTDVIHYIEKIGDCCDNIANKVLEDINIKEAEAKEN</sequence>
<dbReference type="Pfam" id="PF02690">
    <property type="entry name" value="Na_Pi_cotrans"/>
    <property type="match status" value="1"/>
</dbReference>
<dbReference type="InterPro" id="IPR038078">
    <property type="entry name" value="PhoU-like_sf"/>
</dbReference>
<dbReference type="InterPro" id="IPR004633">
    <property type="entry name" value="NaPi_cotrn-rel/YqeW-like"/>
</dbReference>
<accession>A0A923NGX6</accession>
<feature type="domain" description="PhoU" evidence="7">
    <location>
        <begin position="449"/>
        <end position="527"/>
    </location>
</feature>
<dbReference type="SUPFAM" id="SSF109755">
    <property type="entry name" value="PhoU-like"/>
    <property type="match status" value="1"/>
</dbReference>
<dbReference type="NCBIfam" id="NF037997">
    <property type="entry name" value="Na_Pi_symport"/>
    <property type="match status" value="1"/>
</dbReference>
<evidence type="ECO:0000259" key="7">
    <source>
        <dbReference type="Pfam" id="PF01895"/>
    </source>
</evidence>
<feature type="transmembrane region" description="Helical" evidence="6">
    <location>
        <begin position="20"/>
        <end position="41"/>
    </location>
</feature>
<keyword evidence="3 6" id="KW-0812">Transmembrane</keyword>
<keyword evidence="9" id="KW-1185">Reference proteome</keyword>
<feature type="transmembrane region" description="Helical" evidence="6">
    <location>
        <begin position="156"/>
        <end position="179"/>
    </location>
</feature>
<evidence type="ECO:0000313" key="9">
    <source>
        <dbReference type="Proteomes" id="UP000644115"/>
    </source>
</evidence>
<dbReference type="GO" id="GO:0005436">
    <property type="term" value="F:sodium:phosphate symporter activity"/>
    <property type="evidence" value="ECO:0007669"/>
    <property type="project" value="InterPro"/>
</dbReference>
<evidence type="ECO:0000256" key="5">
    <source>
        <dbReference type="ARBA" id="ARBA00023136"/>
    </source>
</evidence>
<dbReference type="NCBIfam" id="TIGR00704">
    <property type="entry name" value="NaPi_cotrn_rel"/>
    <property type="match status" value="1"/>
</dbReference>
<reference evidence="8" key="1">
    <citation type="submission" date="2020-08" db="EMBL/GenBank/DDBJ databases">
        <authorList>
            <person name="Liu C."/>
            <person name="Sun Q."/>
        </authorList>
    </citation>
    <scope>NUCLEOTIDE SEQUENCE</scope>
    <source>
        <strain evidence="8">BX16</strain>
    </source>
</reference>
<proteinExistence type="predicted"/>
<evidence type="ECO:0000256" key="2">
    <source>
        <dbReference type="ARBA" id="ARBA00022475"/>
    </source>
</evidence>
<evidence type="ECO:0000313" key="8">
    <source>
        <dbReference type="EMBL" id="MBC5999915.1"/>
    </source>
</evidence>
<dbReference type="AlphaFoldDB" id="A0A923NGX6"/>
<evidence type="ECO:0000256" key="4">
    <source>
        <dbReference type="ARBA" id="ARBA00022989"/>
    </source>
</evidence>
<name>A0A923NGX6_9FIRM</name>
<evidence type="ECO:0000256" key="1">
    <source>
        <dbReference type="ARBA" id="ARBA00004651"/>
    </source>
</evidence>
<feature type="transmembrane region" description="Helical" evidence="6">
    <location>
        <begin position="230"/>
        <end position="252"/>
    </location>
</feature>